<dbReference type="RefSeq" id="WP_044166279.1">
    <property type="nucleotide sequence ID" value="NZ_CABJFV010000023.1"/>
</dbReference>
<sequence length="131" mass="14514">MKRLRYILITMLSLLIIYAGVGVSVVHYCCAGCETAQTCCTSGCPKCNKAHHQSDKSCKDEGCTATIYKVDLMKHSCEASVAAPVIQFICELLPDFQCLPPSDKWQEVSYAVPPHPVSSRYYLTLYSTLLI</sequence>
<feature type="transmembrane region" description="Helical" evidence="1">
    <location>
        <begin position="7"/>
        <end position="28"/>
    </location>
</feature>
<keyword evidence="1" id="KW-0472">Membrane</keyword>
<proteinExistence type="predicted"/>
<name>A0A413VCC7_9BACE</name>
<dbReference type="Proteomes" id="UP000284379">
    <property type="component" value="Unassembled WGS sequence"/>
</dbReference>
<organism evidence="2 3">
    <name type="scientific">Bacteroides nordii</name>
    <dbReference type="NCBI Taxonomy" id="291645"/>
    <lineage>
        <taxon>Bacteria</taxon>
        <taxon>Pseudomonadati</taxon>
        <taxon>Bacteroidota</taxon>
        <taxon>Bacteroidia</taxon>
        <taxon>Bacteroidales</taxon>
        <taxon>Bacteroidaceae</taxon>
        <taxon>Bacteroides</taxon>
    </lineage>
</organism>
<comment type="caution">
    <text evidence="2">The sequence shown here is derived from an EMBL/GenBank/DDBJ whole genome shotgun (WGS) entry which is preliminary data.</text>
</comment>
<evidence type="ECO:0000313" key="3">
    <source>
        <dbReference type="Proteomes" id="UP000284379"/>
    </source>
</evidence>
<protein>
    <submittedName>
        <fullName evidence="2">Uncharacterized protein</fullName>
    </submittedName>
</protein>
<keyword evidence="1" id="KW-1133">Transmembrane helix</keyword>
<evidence type="ECO:0000256" key="1">
    <source>
        <dbReference type="SAM" id="Phobius"/>
    </source>
</evidence>
<accession>A0A413VCC7</accession>
<gene>
    <name evidence="2" type="ORF">DW888_18100</name>
</gene>
<reference evidence="2 3" key="1">
    <citation type="submission" date="2018-08" db="EMBL/GenBank/DDBJ databases">
        <title>A genome reference for cultivated species of the human gut microbiota.</title>
        <authorList>
            <person name="Zou Y."/>
            <person name="Xue W."/>
            <person name="Luo G."/>
        </authorList>
    </citation>
    <scope>NUCLEOTIDE SEQUENCE [LARGE SCALE GENOMIC DNA]</scope>
    <source>
        <strain evidence="2 3">AM40-30BH</strain>
    </source>
</reference>
<dbReference type="EMBL" id="QSGO01000023">
    <property type="protein sequence ID" value="RHB31262.1"/>
    <property type="molecule type" value="Genomic_DNA"/>
</dbReference>
<dbReference type="AlphaFoldDB" id="A0A413VCC7"/>
<keyword evidence="1" id="KW-0812">Transmembrane</keyword>
<evidence type="ECO:0000313" key="2">
    <source>
        <dbReference type="EMBL" id="RHB31262.1"/>
    </source>
</evidence>